<dbReference type="PANTHER" id="PTHR23019">
    <property type="entry name" value="NUCLEAR PORE MEMBRANE GLYCOPROTEIN GP210-RELATED"/>
    <property type="match status" value="1"/>
</dbReference>
<dbReference type="VEuPathDB" id="CryptoDB:cubi_02929"/>
<keyword evidence="1" id="KW-1133">Transmembrane helix</keyword>
<reference evidence="3 4" key="1">
    <citation type="submission" date="2016-10" db="EMBL/GenBank/DDBJ databases">
        <title>Reductive evolution of mitochondrial metabolism and differential evolution of invasion-related proteins in Cryptosporidium.</title>
        <authorList>
            <person name="Liu S."/>
            <person name="Roellig D.M."/>
            <person name="Guo Y."/>
            <person name="Li N."/>
            <person name="Frace M.A."/>
            <person name="Tang K."/>
            <person name="Zhang L."/>
            <person name="Feng Y."/>
            <person name="Xiao L."/>
        </authorList>
    </citation>
    <scope>NUCLEOTIDE SEQUENCE [LARGE SCALE GENOMIC DNA]</scope>
    <source>
        <strain evidence="3">39726</strain>
    </source>
</reference>
<keyword evidence="4" id="KW-1185">Reference proteome</keyword>
<evidence type="ECO:0000313" key="3">
    <source>
        <dbReference type="EMBL" id="OII74127.1"/>
    </source>
</evidence>
<evidence type="ECO:0000256" key="1">
    <source>
        <dbReference type="SAM" id="Phobius"/>
    </source>
</evidence>
<keyword evidence="1" id="KW-0472">Membrane</keyword>
<dbReference type="RefSeq" id="XP_028875347.1">
    <property type="nucleotide sequence ID" value="XM_029019940.1"/>
</dbReference>
<evidence type="ECO:0000313" key="4">
    <source>
        <dbReference type="Proteomes" id="UP000186176"/>
    </source>
</evidence>
<comment type="caution">
    <text evidence="3">The sequence shown here is derived from an EMBL/GenBank/DDBJ whole genome shotgun (WGS) entry which is preliminary data.</text>
</comment>
<dbReference type="OrthoDB" id="361283at2759"/>
<evidence type="ECO:0000259" key="2">
    <source>
        <dbReference type="Pfam" id="PF22967"/>
    </source>
</evidence>
<dbReference type="EMBL" id="LRBP01000013">
    <property type="protein sequence ID" value="OII74127.1"/>
    <property type="molecule type" value="Genomic_DNA"/>
</dbReference>
<accession>A0A1J4MJE1</accession>
<organism evidence="3 4">
    <name type="scientific">Cryptosporidium ubiquitum</name>
    <dbReference type="NCBI Taxonomy" id="857276"/>
    <lineage>
        <taxon>Eukaryota</taxon>
        <taxon>Sar</taxon>
        <taxon>Alveolata</taxon>
        <taxon>Apicomplexa</taxon>
        <taxon>Conoidasida</taxon>
        <taxon>Coccidia</taxon>
        <taxon>Eucoccidiorida</taxon>
        <taxon>Eimeriorina</taxon>
        <taxon>Cryptosporidiidae</taxon>
        <taxon>Cryptosporidium</taxon>
    </lineage>
</organism>
<dbReference type="PANTHER" id="PTHR23019:SF0">
    <property type="entry name" value="NUCLEAR PORE MEMBRANE GLYCOPROTEIN 210"/>
    <property type="match status" value="1"/>
</dbReference>
<sequence>MLLHKEEYIILFVIIFLYFNSFLCVSSNSRNKIDPALALLPWTLNNKSNIEIRVNHGCYNWKFEEDEFLTVNSLVVRTDDFGNNCTDVVNVNPRWPYMHLKGIFTMIAYDIYTGENLRSEIHIAKVESIKISTSSKRIRLGSLENLYAVGFDNEFNTFTSLNGLKIVWELENDNIKSEKNDGSQILVIGSKVGSVNVYVKIVEDDYTLISSSVTIYVEDPFKIIPHVRRAPFGSLYPIHLVKEGSVNNLGFFKKEFHYCEIDQNSEAEAQVFEGSKLIIGNYNNQDTDAEFIISTTCKDRRVDGSSFTNIVYSSFPKGILFAVQDELNLAAHQDEFNFNNFAQLYFIEGEQLVERSGFFDIILQNNELTIVEKKTIFLQLKLFNHKREFLDVPINSNFDFSCRNGCNSVSIIPFQSEDYENKSNNGFFKIVGNSVGFSELVIRLNSIGDMNYSELNRNSKLSEITSSLKINIVKDISTLFLNLPVILYPGEQEINIRENITGGKGPFFFCSSNSSIAMVDFHTGLLKTNYITGMVSVIVYDTGTSHYNFKENNLDCESLKYVYGYNIPVLVAYINGFNLELLSSNSSFYNNTIYTSISQRSLSIEIKAEPLRDLNALLDNQYESSFYSHSFNNLDTLDILKLFNPCRIVEAGNLLEFQSNFKSKSDLSINDCLLIIDDLKIAPYSQLASNYDSNTIQMDINEQKINIELKKHGSIVFESFIEFGVEIFYNSKIIKRKILNTGLSIYIFQEISFIPIINEIVLSYFESSETPSNNFFIEKSSKITFSLQGGLIDYQEKTNFLIEYSKFKLFLLINDEEREIVGTQKEINNHHSIQISQLDEINKFLLECNGEPAVGFIKFSMMIFDEYQSEVYRMKSLLKVFCKSIDHINMFWVNRSPIIGKYTCNTRNDNCMVFHFNSKKKHRFISLAYDKNNNLILSFNRFKSKWEIQNISEFSIDFVGENEQIDKNIIDLFINLGTEYNMKDVNIKFEVFISNQFDENNQNDDLTGLSIITKGIFTRPPVLISPYMLNRQLKLEDYHQFENESDGINFIGSWNLLEGMHQFGIIHGTNNFNVFTDEKYVIEYSFCKDKMQSEDSFLIENKFSDNSHDIAHIFPFCLDSKNFSSDIKTKKINIYIEDKLIIPKYLIKKELVFNNLNRLHLVWLDRINLGEINKESSSSPWVTYFTYDNASDHKNGHLNSLKIPRQYISFSKIDEYINYFESNQRIDNHLPCVKWNCLVDDKSRSILVVIMYDAEGVALEPWQNSEFKIEIEYRIKNSFYDPNLEFEEQIKNGVSDFSIEIRNLSSTTFQIMEIKQKNIDIEFFAKIIDLNSDILMHSNSLSLKVYESIELEPNADTFSLLPYGTPLHIIFKGGPGEFQNTKLEWNIQLEKNAKDKVHKEILLIRDKKKLIIEPLGTIGKERVSIKCFLTNENEDTKTFKTLLFSKLIDIYVDVPNEIDVFSPEKEYLYLGYPKVYRLRTWKTDETRTLQFHHSQYFPSGLTNCRTTWSISQNLNEGGYNSVNSESKKCDFHSNLVCISRFTGRRQIDRFKINNFLGDFTYSNISMYDYTVLLYPKNIGISYLKVRLNCNFGYKEKIELEYTQKLNILKAINSVENGIWVIKDSFYYFNIPKEVFVKTNSTLDIEYLNNSQLVYLNTWKSNETIVFFNEEKRFEPADGSIITVSPIIISDSKVVLIEFDKYDDYSVMLSLFFFNSMGVRLFPSPNYCYGLSLHLIPVKNGNHNFFVKAGSNILIYLNGLFGNRVFEESSLNENCQFILKQNPENKPLMLIEEINSWRLMDSESDLYKNSSDSCFIIQIYSNRNRIIGSQPFCLKLNAPNHGKYNEHSNYINTLNIGSINNSIFKTKLYEFEVFAGSILHLNPIKWKALNSTPDKLNFCVIVDNLRKDLDMPFKEELSKILNIPLKLINITYDQNIQSKLFDHLNISSSNKQLVCISINQKIDPFELWVILMKYSSIISKFYGIFWVGMNEKNGINSSRDYNSEYHADILFWELLTNCDSAKIIGNELLAIPLYNSIKYIRLRLKNLIEIHLKVIPINAKFPDEDFIIVNKKYDKLHINTQFSFSIYFDGNEIVNKFFNNIYYSSPIIDVTCEVYDPILKKIYSSTPYWSLTVLNNPLLLPSCNMDPRYSDLSREIRNSIMSNYYTRNFIYILPKVTKTTFNITIESQSSGKLKRSVPIHFYPILIKSQSSSLFLKESTFIRGLVDDFHQIKIVFPFNSKNDYKFPIQIWFWFGYRDAKLITYTIRDQLSNEYILNFTPSDLQGEIKISRNRGINEPSSFDSNIILPLDILFEFISNEQKHQINIIFENKNSDNTKKTEEKVISRYFDFSKSIKVIRYLYMIFTPLVILSISIFYFMLSKKQVIAKETNSSPFRKLNTQKW</sequence>
<gene>
    <name evidence="3" type="ORF">cubi_02929</name>
</gene>
<feature type="domain" description="NUP210 Ig-like" evidence="2">
    <location>
        <begin position="39"/>
        <end position="123"/>
    </location>
</feature>
<proteinExistence type="predicted"/>
<dbReference type="InterPro" id="IPR045197">
    <property type="entry name" value="NUP210-like"/>
</dbReference>
<dbReference type="GeneID" id="39979719"/>
<feature type="transmembrane region" description="Helical" evidence="1">
    <location>
        <begin position="7"/>
        <end position="23"/>
    </location>
</feature>
<dbReference type="Pfam" id="PF22967">
    <property type="entry name" value="Ig_NUP210_1st"/>
    <property type="match status" value="1"/>
</dbReference>
<dbReference type="Proteomes" id="UP000186176">
    <property type="component" value="Unassembled WGS sequence"/>
</dbReference>
<dbReference type="InterPro" id="IPR055096">
    <property type="entry name" value="Ig_NUP210_1st"/>
</dbReference>
<feature type="transmembrane region" description="Helical" evidence="1">
    <location>
        <begin position="2357"/>
        <end position="2377"/>
    </location>
</feature>
<name>A0A1J4MJE1_9CRYT</name>
<keyword evidence="1" id="KW-0812">Transmembrane</keyword>
<protein>
    <recommendedName>
        <fullName evidence="2">NUP210 Ig-like domain-containing protein</fullName>
    </recommendedName>
</protein>